<evidence type="ECO:0000256" key="4">
    <source>
        <dbReference type="ARBA" id="ARBA00022827"/>
    </source>
</evidence>
<evidence type="ECO:0000256" key="3">
    <source>
        <dbReference type="ARBA" id="ARBA00022630"/>
    </source>
</evidence>
<evidence type="ECO:0000313" key="7">
    <source>
        <dbReference type="Proteomes" id="UP001499854"/>
    </source>
</evidence>
<dbReference type="InterPro" id="IPR046373">
    <property type="entry name" value="Acyl-CoA_Oxase/DH_mid-dom_sf"/>
</dbReference>
<evidence type="ECO:0000256" key="1">
    <source>
        <dbReference type="ARBA" id="ARBA00001974"/>
    </source>
</evidence>
<keyword evidence="3" id="KW-0285">Flavoprotein</keyword>
<dbReference type="PANTHER" id="PTHR43884:SF19">
    <property type="entry name" value="ACYL-COA DEHYDROGENASE FADE4-RELATED"/>
    <property type="match status" value="1"/>
</dbReference>
<dbReference type="EMBL" id="BAAAQM010000056">
    <property type="protein sequence ID" value="GAA1995824.1"/>
    <property type="molecule type" value="Genomic_DNA"/>
</dbReference>
<feature type="domain" description="Acyl-CoA dehydrogenase/oxidase C-terminal" evidence="5">
    <location>
        <begin position="249"/>
        <end position="396"/>
    </location>
</feature>
<dbReference type="Pfam" id="PF00441">
    <property type="entry name" value="Acyl-CoA_dh_1"/>
    <property type="match status" value="1"/>
</dbReference>
<reference evidence="6 7" key="1">
    <citation type="journal article" date="2019" name="Int. J. Syst. Evol. Microbiol.">
        <title>The Global Catalogue of Microorganisms (GCM) 10K type strain sequencing project: providing services to taxonomists for standard genome sequencing and annotation.</title>
        <authorList>
            <consortium name="The Broad Institute Genomics Platform"/>
            <consortium name="The Broad Institute Genome Sequencing Center for Infectious Disease"/>
            <person name="Wu L."/>
            <person name="Ma J."/>
        </authorList>
    </citation>
    <scope>NUCLEOTIDE SEQUENCE [LARGE SCALE GENOMIC DNA]</scope>
    <source>
        <strain evidence="6 7">JCM 16013</strain>
    </source>
</reference>
<evidence type="ECO:0000313" key="6">
    <source>
        <dbReference type="EMBL" id="GAA1995824.1"/>
    </source>
</evidence>
<protein>
    <submittedName>
        <fullName evidence="6">Acyl-CoA dehydrogenase</fullName>
    </submittedName>
</protein>
<dbReference type="Gene3D" id="1.20.140.10">
    <property type="entry name" value="Butyryl-CoA Dehydrogenase, subunit A, domain 3"/>
    <property type="match status" value="1"/>
</dbReference>
<name>A0ABN2T0R7_9ACTN</name>
<proteinExistence type="inferred from homology"/>
<dbReference type="Gene3D" id="2.40.110.10">
    <property type="entry name" value="Butyryl-CoA Dehydrogenase, subunit A, domain 2"/>
    <property type="match status" value="1"/>
</dbReference>
<dbReference type="SUPFAM" id="SSF47203">
    <property type="entry name" value="Acyl-CoA dehydrogenase C-terminal domain-like"/>
    <property type="match status" value="1"/>
</dbReference>
<dbReference type="Proteomes" id="UP001499854">
    <property type="component" value="Unassembled WGS sequence"/>
</dbReference>
<sequence length="577" mass="64465">MTHDPAALFNPRTFDPSQFDEETQRLLNAVIDWFEGRGKQRLIAEDLDRVWYADFLEFAAEEKLFATFQTPAANAFGSAAADQRWDTARNAALSEILGFYGLPYWYTWQVTVLGLGPVWMSGNAAARERAARLLDEGHVFAFGLSEKEHGADVYSTDMILTPDGDGGYTATGGKYYIGNGNVAGLVSVFGRRADVEGPDGYVFFAVDSPHEKFELVQNVVDSQMFVSEFTLNAYPVTEADILHTGADAFSAALNTVNIGKFNLCTASVGIAEHSFYEAITHAHNRILYGHPVTDFGHVRASFVDAYARLVAMKLFSARAVDYFRSAGPDDRRYLLFNPITKMKVTSEGERVVDLLWDVIAARGFEKDTYFNGATHYIRALPKLEGTVHVNLALVLKFMPNYLFNPQDYPEVPTRTDAADDAFLFRQGPARGLGKVRFHDWRAAYRQAAAVPNVARFTEQAEALTRFLATCPPDEAQQKDLDFLLNVGHLFTLVVYGQLVLEQARLTGLADEVVDQIFDFLIRDFSEYAVALHGKPSSTPAQQEWALGAIRKPVVDEERFSRIWERVAQLSGAYEMRP</sequence>
<gene>
    <name evidence="6" type="ORF">GCM10009838_70870</name>
</gene>
<comment type="cofactor">
    <cofactor evidence="1">
        <name>FAD</name>
        <dbReference type="ChEBI" id="CHEBI:57692"/>
    </cofactor>
</comment>
<dbReference type="InterPro" id="IPR037069">
    <property type="entry name" value="AcylCoA_DH/ox_N_sf"/>
</dbReference>
<dbReference type="InterPro" id="IPR009075">
    <property type="entry name" value="AcylCo_DH/oxidase_C"/>
</dbReference>
<organism evidence="6 7">
    <name type="scientific">Catenulispora subtropica</name>
    <dbReference type="NCBI Taxonomy" id="450798"/>
    <lineage>
        <taxon>Bacteria</taxon>
        <taxon>Bacillati</taxon>
        <taxon>Actinomycetota</taxon>
        <taxon>Actinomycetes</taxon>
        <taxon>Catenulisporales</taxon>
        <taxon>Catenulisporaceae</taxon>
        <taxon>Catenulispora</taxon>
    </lineage>
</organism>
<comment type="similarity">
    <text evidence="2">Belongs to the acyl-CoA dehydrogenase family.</text>
</comment>
<comment type="caution">
    <text evidence="6">The sequence shown here is derived from an EMBL/GenBank/DDBJ whole genome shotgun (WGS) entry which is preliminary data.</text>
</comment>
<dbReference type="InterPro" id="IPR009100">
    <property type="entry name" value="AcylCoA_DH/oxidase_NM_dom_sf"/>
</dbReference>
<keyword evidence="4" id="KW-0274">FAD</keyword>
<evidence type="ECO:0000259" key="5">
    <source>
        <dbReference type="Pfam" id="PF00441"/>
    </source>
</evidence>
<accession>A0ABN2T0R7</accession>
<dbReference type="Gene3D" id="1.10.540.10">
    <property type="entry name" value="Acyl-CoA dehydrogenase/oxidase, N-terminal domain"/>
    <property type="match status" value="1"/>
</dbReference>
<keyword evidence="7" id="KW-1185">Reference proteome</keyword>
<dbReference type="PANTHER" id="PTHR43884">
    <property type="entry name" value="ACYL-COA DEHYDROGENASE"/>
    <property type="match status" value="1"/>
</dbReference>
<evidence type="ECO:0000256" key="2">
    <source>
        <dbReference type="ARBA" id="ARBA00009347"/>
    </source>
</evidence>
<dbReference type="RefSeq" id="WP_344661544.1">
    <property type="nucleotide sequence ID" value="NZ_BAAAQM010000056.1"/>
</dbReference>
<dbReference type="InterPro" id="IPR036250">
    <property type="entry name" value="AcylCo_DH-like_C"/>
</dbReference>
<dbReference type="SUPFAM" id="SSF56645">
    <property type="entry name" value="Acyl-CoA dehydrogenase NM domain-like"/>
    <property type="match status" value="1"/>
</dbReference>